<protein>
    <recommendedName>
        <fullName evidence="1">Sulfotransferase domain-containing protein</fullName>
    </recommendedName>
</protein>
<feature type="domain" description="Sulfotransferase" evidence="1">
    <location>
        <begin position="4"/>
        <end position="101"/>
    </location>
</feature>
<dbReference type="Gene3D" id="3.40.50.300">
    <property type="entry name" value="P-loop containing nucleotide triphosphate hydrolases"/>
    <property type="match status" value="1"/>
</dbReference>
<dbReference type="RefSeq" id="WP_189477504.1">
    <property type="nucleotide sequence ID" value="NZ_BMYM01000002.1"/>
</dbReference>
<organism evidence="2 3">
    <name type="scientific">Parahalioglobus pacificus</name>
    <dbReference type="NCBI Taxonomy" id="930806"/>
    <lineage>
        <taxon>Bacteria</taxon>
        <taxon>Pseudomonadati</taxon>
        <taxon>Pseudomonadota</taxon>
        <taxon>Gammaproteobacteria</taxon>
        <taxon>Cellvibrionales</taxon>
        <taxon>Halieaceae</taxon>
        <taxon>Parahalioglobus</taxon>
    </lineage>
</organism>
<dbReference type="GO" id="GO:0008146">
    <property type="term" value="F:sulfotransferase activity"/>
    <property type="evidence" value="ECO:0007669"/>
    <property type="project" value="InterPro"/>
</dbReference>
<dbReference type="Proteomes" id="UP000644693">
    <property type="component" value="Unassembled WGS sequence"/>
</dbReference>
<reference evidence="2" key="2">
    <citation type="submission" date="2020-09" db="EMBL/GenBank/DDBJ databases">
        <authorList>
            <person name="Sun Q."/>
            <person name="Kim S."/>
        </authorList>
    </citation>
    <scope>NUCLEOTIDE SEQUENCE</scope>
    <source>
        <strain evidence="2">KCTC 23430</strain>
    </source>
</reference>
<name>A0A918XI87_9GAMM</name>
<comment type="caution">
    <text evidence="2">The sequence shown here is derived from an EMBL/GenBank/DDBJ whole genome shotgun (WGS) entry which is preliminary data.</text>
</comment>
<dbReference type="Pfam" id="PF00685">
    <property type="entry name" value="Sulfotransfer_1"/>
    <property type="match status" value="1"/>
</dbReference>
<dbReference type="EMBL" id="BMYM01000002">
    <property type="protein sequence ID" value="GHD33678.1"/>
    <property type="molecule type" value="Genomic_DNA"/>
</dbReference>
<reference evidence="2" key="1">
    <citation type="journal article" date="2014" name="Int. J. Syst. Evol. Microbiol.">
        <title>Complete genome sequence of Corynebacterium casei LMG S-19264T (=DSM 44701T), isolated from a smear-ripened cheese.</title>
        <authorList>
            <consortium name="US DOE Joint Genome Institute (JGI-PGF)"/>
            <person name="Walter F."/>
            <person name="Albersmeier A."/>
            <person name="Kalinowski J."/>
            <person name="Ruckert C."/>
        </authorList>
    </citation>
    <scope>NUCLEOTIDE SEQUENCE</scope>
    <source>
        <strain evidence="2">KCTC 23430</strain>
    </source>
</reference>
<gene>
    <name evidence="2" type="ORF">GCM10007053_18320</name>
</gene>
<evidence type="ECO:0000313" key="3">
    <source>
        <dbReference type="Proteomes" id="UP000644693"/>
    </source>
</evidence>
<dbReference type="AlphaFoldDB" id="A0A918XI87"/>
<dbReference type="InterPro" id="IPR027417">
    <property type="entry name" value="P-loop_NTPase"/>
</dbReference>
<keyword evidence="3" id="KW-1185">Reference proteome</keyword>
<dbReference type="InterPro" id="IPR000863">
    <property type="entry name" value="Sulfotransferase_dom"/>
</dbReference>
<dbReference type="SUPFAM" id="SSF52540">
    <property type="entry name" value="P-loop containing nucleoside triphosphate hydrolases"/>
    <property type="match status" value="1"/>
</dbReference>
<proteinExistence type="predicted"/>
<evidence type="ECO:0000259" key="1">
    <source>
        <dbReference type="Pfam" id="PF00685"/>
    </source>
</evidence>
<accession>A0A918XI87</accession>
<evidence type="ECO:0000313" key="2">
    <source>
        <dbReference type="EMBL" id="GHD33678.1"/>
    </source>
</evidence>
<sequence length="124" mass="13580">MRFLFICGCGHSGTSLLLAIFSAANDVHALTDETHFLLSHSTCEFKSQYGYLAQGGNLIVEKTPKHVYALDKIVADPECGALVMVRNPVDVIASLKREVLMFNRVSNAIETTTNSGLPAKRPRE</sequence>